<keyword evidence="1" id="KW-0472">Membrane</keyword>
<sequence length="135" mass="15686">MFLRLFLFVSFFLRPHPSRAHHEHARALFFLLLLLLLFRLALIDSFLERYVLWARCFSLSPSRRFSLPTLTTLLTFQPFASFWKPVLVIWIFIQPTTYASPSAASALIRAAFCRHEARNQAGNWSGNEDPTINQS</sequence>
<organism evidence="3 4">
    <name type="scientific">Allomyces macrogynus (strain ATCC 38327)</name>
    <name type="common">Allomyces javanicus var. macrogynus</name>
    <dbReference type="NCBI Taxonomy" id="578462"/>
    <lineage>
        <taxon>Eukaryota</taxon>
        <taxon>Fungi</taxon>
        <taxon>Fungi incertae sedis</taxon>
        <taxon>Blastocladiomycota</taxon>
        <taxon>Blastocladiomycetes</taxon>
        <taxon>Blastocladiales</taxon>
        <taxon>Blastocladiaceae</taxon>
        <taxon>Allomyces</taxon>
    </lineage>
</organism>
<evidence type="ECO:0000313" key="4">
    <source>
        <dbReference type="Proteomes" id="UP000054350"/>
    </source>
</evidence>
<evidence type="ECO:0008006" key="5">
    <source>
        <dbReference type="Google" id="ProtNLM"/>
    </source>
</evidence>
<feature type="signal peptide" evidence="2">
    <location>
        <begin position="1"/>
        <end position="20"/>
    </location>
</feature>
<dbReference type="EMBL" id="GG745353">
    <property type="protein sequence ID" value="KNE67362.1"/>
    <property type="molecule type" value="Genomic_DNA"/>
</dbReference>
<keyword evidence="1" id="KW-0812">Transmembrane</keyword>
<keyword evidence="2" id="KW-0732">Signal</keyword>
<proteinExistence type="predicted"/>
<keyword evidence="4" id="KW-1185">Reference proteome</keyword>
<evidence type="ECO:0000313" key="3">
    <source>
        <dbReference type="EMBL" id="KNE67362.1"/>
    </source>
</evidence>
<reference evidence="4" key="2">
    <citation type="submission" date="2009-11" db="EMBL/GenBank/DDBJ databases">
        <title>The Genome Sequence of Allomyces macrogynus strain ATCC 38327.</title>
        <authorList>
            <consortium name="The Broad Institute Genome Sequencing Platform"/>
            <person name="Russ C."/>
            <person name="Cuomo C."/>
            <person name="Shea T."/>
            <person name="Young S.K."/>
            <person name="Zeng Q."/>
            <person name="Koehrsen M."/>
            <person name="Haas B."/>
            <person name="Borodovsky M."/>
            <person name="Guigo R."/>
            <person name="Alvarado L."/>
            <person name="Berlin A."/>
            <person name="Borenstein D."/>
            <person name="Chen Z."/>
            <person name="Engels R."/>
            <person name="Freedman E."/>
            <person name="Gellesch M."/>
            <person name="Goldberg J."/>
            <person name="Griggs A."/>
            <person name="Gujja S."/>
            <person name="Heiman D."/>
            <person name="Hepburn T."/>
            <person name="Howarth C."/>
            <person name="Jen D."/>
            <person name="Larson L."/>
            <person name="Lewis B."/>
            <person name="Mehta T."/>
            <person name="Park D."/>
            <person name="Pearson M."/>
            <person name="Roberts A."/>
            <person name="Saif S."/>
            <person name="Shenoy N."/>
            <person name="Sisk P."/>
            <person name="Stolte C."/>
            <person name="Sykes S."/>
            <person name="Walk T."/>
            <person name="White J."/>
            <person name="Yandava C."/>
            <person name="Burger G."/>
            <person name="Gray M.W."/>
            <person name="Holland P.W.H."/>
            <person name="King N."/>
            <person name="Lang F.B.F."/>
            <person name="Roger A.J."/>
            <person name="Ruiz-Trillo I."/>
            <person name="Lander E."/>
            <person name="Nusbaum C."/>
        </authorList>
    </citation>
    <scope>NUCLEOTIDE SEQUENCE [LARGE SCALE GENOMIC DNA]</scope>
    <source>
        <strain evidence="4">ATCC 38327</strain>
    </source>
</reference>
<reference evidence="3 4" key="1">
    <citation type="submission" date="2009-11" db="EMBL/GenBank/DDBJ databases">
        <title>Annotation of Allomyces macrogynus ATCC 38327.</title>
        <authorList>
            <consortium name="The Broad Institute Genome Sequencing Platform"/>
            <person name="Russ C."/>
            <person name="Cuomo C."/>
            <person name="Burger G."/>
            <person name="Gray M.W."/>
            <person name="Holland P.W.H."/>
            <person name="King N."/>
            <person name="Lang F.B.F."/>
            <person name="Roger A.J."/>
            <person name="Ruiz-Trillo I."/>
            <person name="Young S.K."/>
            <person name="Zeng Q."/>
            <person name="Gargeya S."/>
            <person name="Fitzgerald M."/>
            <person name="Haas B."/>
            <person name="Abouelleil A."/>
            <person name="Alvarado L."/>
            <person name="Arachchi H.M."/>
            <person name="Berlin A."/>
            <person name="Chapman S.B."/>
            <person name="Gearin G."/>
            <person name="Goldberg J."/>
            <person name="Griggs A."/>
            <person name="Gujja S."/>
            <person name="Hansen M."/>
            <person name="Heiman D."/>
            <person name="Howarth C."/>
            <person name="Larimer J."/>
            <person name="Lui A."/>
            <person name="MacDonald P.J.P."/>
            <person name="McCowen C."/>
            <person name="Montmayeur A."/>
            <person name="Murphy C."/>
            <person name="Neiman D."/>
            <person name="Pearson M."/>
            <person name="Priest M."/>
            <person name="Roberts A."/>
            <person name="Saif S."/>
            <person name="Shea T."/>
            <person name="Sisk P."/>
            <person name="Stolte C."/>
            <person name="Sykes S."/>
            <person name="Wortman J."/>
            <person name="Nusbaum C."/>
            <person name="Birren B."/>
        </authorList>
    </citation>
    <scope>NUCLEOTIDE SEQUENCE [LARGE SCALE GENOMIC DNA]</scope>
    <source>
        <strain evidence="3 4">ATCC 38327</strain>
    </source>
</reference>
<gene>
    <name evidence="3" type="ORF">AMAG_19622</name>
</gene>
<accession>A0A0L0SXY2</accession>
<dbReference type="VEuPathDB" id="FungiDB:AMAG_19622"/>
<evidence type="ECO:0000256" key="2">
    <source>
        <dbReference type="SAM" id="SignalP"/>
    </source>
</evidence>
<protein>
    <recommendedName>
        <fullName evidence="5">Secreted peptide</fullName>
    </recommendedName>
</protein>
<evidence type="ECO:0000256" key="1">
    <source>
        <dbReference type="SAM" id="Phobius"/>
    </source>
</evidence>
<feature type="transmembrane region" description="Helical" evidence="1">
    <location>
        <begin position="30"/>
        <end position="52"/>
    </location>
</feature>
<name>A0A0L0SXY2_ALLM3</name>
<dbReference type="AlphaFoldDB" id="A0A0L0SXY2"/>
<keyword evidence="1" id="KW-1133">Transmembrane helix</keyword>
<feature type="chain" id="PRO_5005548374" description="Secreted peptide" evidence="2">
    <location>
        <begin position="21"/>
        <end position="135"/>
    </location>
</feature>
<dbReference type="Proteomes" id="UP000054350">
    <property type="component" value="Unassembled WGS sequence"/>
</dbReference>